<evidence type="ECO:0000256" key="6">
    <source>
        <dbReference type="ARBA" id="ARBA00022692"/>
    </source>
</evidence>
<dbReference type="RefSeq" id="WP_147891133.1">
    <property type="nucleotide sequence ID" value="NZ_VRTS01000003.1"/>
</dbReference>
<evidence type="ECO:0000256" key="9">
    <source>
        <dbReference type="ARBA" id="ARBA00023136"/>
    </source>
</evidence>
<evidence type="ECO:0000313" key="13">
    <source>
        <dbReference type="Proteomes" id="UP000321248"/>
    </source>
</evidence>
<feature type="signal peptide" evidence="10">
    <location>
        <begin position="1"/>
        <end position="30"/>
    </location>
</feature>
<dbReference type="PANTHER" id="PTHR33446:SF2">
    <property type="entry name" value="PROTEIN TONB"/>
    <property type="match status" value="1"/>
</dbReference>
<keyword evidence="5" id="KW-0997">Cell inner membrane</keyword>
<gene>
    <name evidence="12" type="ORF">FU658_05300</name>
</gene>
<dbReference type="NCBIfam" id="TIGR01352">
    <property type="entry name" value="tonB_Cterm"/>
    <property type="match status" value="1"/>
</dbReference>
<keyword evidence="10" id="KW-0732">Signal</keyword>
<comment type="caution">
    <text evidence="12">The sequence shown here is derived from an EMBL/GenBank/DDBJ whole genome shotgun (WGS) entry which is preliminary data.</text>
</comment>
<evidence type="ECO:0000256" key="10">
    <source>
        <dbReference type="SAM" id="SignalP"/>
    </source>
</evidence>
<dbReference type="Pfam" id="PF03544">
    <property type="entry name" value="TonB_C"/>
    <property type="match status" value="1"/>
</dbReference>
<dbReference type="GO" id="GO:0031992">
    <property type="term" value="F:energy transducer activity"/>
    <property type="evidence" value="ECO:0007669"/>
    <property type="project" value="TreeGrafter"/>
</dbReference>
<dbReference type="AlphaFoldDB" id="A0A5C8KU20"/>
<evidence type="ECO:0000256" key="3">
    <source>
        <dbReference type="ARBA" id="ARBA00022448"/>
    </source>
</evidence>
<accession>A0A5C8KU20</accession>
<organism evidence="12 13">
    <name type="scientific">Alkalisalibacterium limincola</name>
    <dbReference type="NCBI Taxonomy" id="2699169"/>
    <lineage>
        <taxon>Bacteria</taxon>
        <taxon>Pseudomonadati</taxon>
        <taxon>Pseudomonadota</taxon>
        <taxon>Gammaproteobacteria</taxon>
        <taxon>Lysobacterales</taxon>
        <taxon>Lysobacteraceae</taxon>
        <taxon>Alkalisalibacterium</taxon>
    </lineage>
</organism>
<feature type="domain" description="TonB C-terminal" evidence="11">
    <location>
        <begin position="114"/>
        <end position="212"/>
    </location>
</feature>
<name>A0A5C8KU20_9GAMM</name>
<evidence type="ECO:0000256" key="7">
    <source>
        <dbReference type="ARBA" id="ARBA00022927"/>
    </source>
</evidence>
<keyword evidence="3" id="KW-0813">Transport</keyword>
<keyword evidence="4" id="KW-1003">Cell membrane</keyword>
<evidence type="ECO:0000313" key="12">
    <source>
        <dbReference type="EMBL" id="TXK64321.1"/>
    </source>
</evidence>
<keyword evidence="8" id="KW-1133">Transmembrane helix</keyword>
<dbReference type="InterPro" id="IPR037682">
    <property type="entry name" value="TonB_C"/>
</dbReference>
<dbReference type="EMBL" id="VRTS01000003">
    <property type="protein sequence ID" value="TXK64321.1"/>
    <property type="molecule type" value="Genomic_DNA"/>
</dbReference>
<proteinExistence type="inferred from homology"/>
<keyword evidence="9" id="KW-0472">Membrane</keyword>
<dbReference type="InterPro" id="IPR006260">
    <property type="entry name" value="TonB/TolA_C"/>
</dbReference>
<evidence type="ECO:0000256" key="2">
    <source>
        <dbReference type="ARBA" id="ARBA00006555"/>
    </source>
</evidence>
<reference evidence="12 13" key="1">
    <citation type="submission" date="2019-08" db="EMBL/GenBank/DDBJ databases">
        <authorList>
            <person name="Karlyshev A.V."/>
        </authorList>
    </citation>
    <scope>NUCLEOTIDE SEQUENCE [LARGE SCALE GENOMIC DNA]</scope>
    <source>
        <strain evidence="12 13">Alg18-2.2</strain>
    </source>
</reference>
<keyword evidence="7" id="KW-0653">Protein transport</keyword>
<feature type="chain" id="PRO_5022893912" evidence="10">
    <location>
        <begin position="31"/>
        <end position="257"/>
    </location>
</feature>
<evidence type="ECO:0000256" key="4">
    <source>
        <dbReference type="ARBA" id="ARBA00022475"/>
    </source>
</evidence>
<comment type="subcellular location">
    <subcellularLocation>
        <location evidence="1">Cell inner membrane</location>
        <topology evidence="1">Single-pass membrane protein</topology>
        <orientation evidence="1">Periplasmic side</orientation>
    </subcellularLocation>
</comment>
<comment type="similarity">
    <text evidence="2">Belongs to the TonB family.</text>
</comment>
<evidence type="ECO:0000259" key="11">
    <source>
        <dbReference type="PROSITE" id="PS52015"/>
    </source>
</evidence>
<evidence type="ECO:0000256" key="5">
    <source>
        <dbReference type="ARBA" id="ARBA00022519"/>
    </source>
</evidence>
<keyword evidence="6" id="KW-0812">Transmembrane</keyword>
<dbReference type="OrthoDB" id="5982524at2"/>
<dbReference type="SUPFAM" id="SSF74653">
    <property type="entry name" value="TolA/TonB C-terminal domain"/>
    <property type="match status" value="1"/>
</dbReference>
<dbReference type="Gene3D" id="3.30.1150.10">
    <property type="match status" value="2"/>
</dbReference>
<dbReference type="PANTHER" id="PTHR33446">
    <property type="entry name" value="PROTEIN TONB-RELATED"/>
    <property type="match status" value="1"/>
</dbReference>
<evidence type="ECO:0000256" key="1">
    <source>
        <dbReference type="ARBA" id="ARBA00004383"/>
    </source>
</evidence>
<dbReference type="InterPro" id="IPR051045">
    <property type="entry name" value="TonB-dependent_transducer"/>
</dbReference>
<protein>
    <submittedName>
        <fullName evidence="12">TonB family protein</fullName>
    </submittedName>
</protein>
<dbReference type="PROSITE" id="PS52015">
    <property type="entry name" value="TONB_CTD"/>
    <property type="match status" value="1"/>
</dbReference>
<dbReference type="GO" id="GO:0015031">
    <property type="term" value="P:protein transport"/>
    <property type="evidence" value="ECO:0007669"/>
    <property type="project" value="UniProtKB-KW"/>
</dbReference>
<dbReference type="GO" id="GO:0098797">
    <property type="term" value="C:plasma membrane protein complex"/>
    <property type="evidence" value="ECO:0007669"/>
    <property type="project" value="TreeGrafter"/>
</dbReference>
<dbReference type="Proteomes" id="UP000321248">
    <property type="component" value="Unassembled WGS sequence"/>
</dbReference>
<keyword evidence="13" id="KW-1185">Reference proteome</keyword>
<evidence type="ECO:0000256" key="8">
    <source>
        <dbReference type="ARBA" id="ARBA00022989"/>
    </source>
</evidence>
<dbReference type="GO" id="GO:0055085">
    <property type="term" value="P:transmembrane transport"/>
    <property type="evidence" value="ECO:0007669"/>
    <property type="project" value="InterPro"/>
</dbReference>
<sequence>MANHKERTGMKLLSCAALLALGSLAFGARAGDVVERTYSLDVVVSADGSVKSAQAREGAPPSVASFLESRVGSWKFQPGNVDGEPAETETTVSVRLQARPSSDDPERAEVAVIEAATGASSLTTTTPRYPPGVARRGIEGAVVVAVDIDGEGAVLDARPFEHAPRVDRTLQRAVLDSMADWTFTPERVAGEGMPATVVVPVCFTMHRMGSRGPVDVQTPPCEYSLTGEPEGEMRTLSVTLDPAARLLSDPTAEPTAD</sequence>